<dbReference type="AlphaFoldDB" id="A0A545UNK1"/>
<feature type="signal peptide" evidence="1">
    <location>
        <begin position="1"/>
        <end position="16"/>
    </location>
</feature>
<keyword evidence="1" id="KW-0732">Signal</keyword>
<gene>
    <name evidence="2" type="ORF">IF1G_10256</name>
</gene>
<evidence type="ECO:0000313" key="3">
    <source>
        <dbReference type="Proteomes" id="UP000315783"/>
    </source>
</evidence>
<organism evidence="2 3">
    <name type="scientific">Cordyceps javanica</name>
    <dbReference type="NCBI Taxonomy" id="43265"/>
    <lineage>
        <taxon>Eukaryota</taxon>
        <taxon>Fungi</taxon>
        <taxon>Dikarya</taxon>
        <taxon>Ascomycota</taxon>
        <taxon>Pezizomycotina</taxon>
        <taxon>Sordariomycetes</taxon>
        <taxon>Hypocreomycetidae</taxon>
        <taxon>Hypocreales</taxon>
        <taxon>Cordycipitaceae</taxon>
        <taxon>Cordyceps</taxon>
    </lineage>
</organism>
<keyword evidence="3" id="KW-1185">Reference proteome</keyword>
<name>A0A545UNK1_9HYPO</name>
<dbReference type="OrthoDB" id="4862882at2759"/>
<sequence>MKLILLLASLAGAGTAGLLDNPANKSHPCYGPKDCKIKCENGSYVRTEDKVTGIHQLRCTGRHSDYTYISGYCRREMGPEGLLWDRNRRACELVGGLHCLPYKKEQVKKSMWHRCIFDPADFQLFKEYCEADNYNSVWGPSVSDVPWDCYPDYLR</sequence>
<dbReference type="EMBL" id="SPUK01000021">
    <property type="protein sequence ID" value="TQV91021.1"/>
    <property type="molecule type" value="Genomic_DNA"/>
</dbReference>
<protein>
    <submittedName>
        <fullName evidence="2">Uncharacterized protein</fullName>
    </submittedName>
</protein>
<comment type="caution">
    <text evidence="2">The sequence shown here is derived from an EMBL/GenBank/DDBJ whole genome shotgun (WGS) entry which is preliminary data.</text>
</comment>
<evidence type="ECO:0000313" key="2">
    <source>
        <dbReference type="EMBL" id="TQV91021.1"/>
    </source>
</evidence>
<proteinExistence type="predicted"/>
<dbReference type="Proteomes" id="UP000315783">
    <property type="component" value="Unassembled WGS sequence"/>
</dbReference>
<evidence type="ECO:0000256" key="1">
    <source>
        <dbReference type="SAM" id="SignalP"/>
    </source>
</evidence>
<feature type="chain" id="PRO_5022144949" evidence="1">
    <location>
        <begin position="17"/>
        <end position="155"/>
    </location>
</feature>
<reference evidence="2 3" key="1">
    <citation type="journal article" date="2019" name="Appl. Microbiol. Biotechnol.">
        <title>Genome sequence of Isaria javanica and comparative genome analysis insights into family S53 peptidase evolution in fungal entomopathogens.</title>
        <authorList>
            <person name="Lin R."/>
            <person name="Zhang X."/>
            <person name="Xin B."/>
            <person name="Zou M."/>
            <person name="Gao Y."/>
            <person name="Qin F."/>
            <person name="Hu Q."/>
            <person name="Xie B."/>
            <person name="Cheng X."/>
        </authorList>
    </citation>
    <scope>NUCLEOTIDE SEQUENCE [LARGE SCALE GENOMIC DNA]</scope>
    <source>
        <strain evidence="2 3">IJ1G</strain>
    </source>
</reference>
<accession>A0A545UNK1</accession>